<reference evidence="1" key="1">
    <citation type="submission" date="2023-06" db="EMBL/GenBank/DDBJ databases">
        <title>Comparative genomics of Bacillaceae isolates and their secondary metabolite potential.</title>
        <authorList>
            <person name="Song L."/>
            <person name="Nielsen L.J."/>
            <person name="Mohite O."/>
            <person name="Xu X."/>
            <person name="Weber T."/>
            <person name="Kovacs A.T."/>
        </authorList>
    </citation>
    <scope>NUCLEOTIDE SEQUENCE</scope>
    <source>
        <strain evidence="1">G1S1</strain>
    </source>
</reference>
<comment type="caution">
    <text evidence="1">The sequence shown here is derived from an EMBL/GenBank/DDBJ whole genome shotgun (WGS) entry which is preliminary data.</text>
</comment>
<dbReference type="EMBL" id="JAUCFI010000003">
    <property type="protein sequence ID" value="MDM5282677.1"/>
    <property type="molecule type" value="Genomic_DNA"/>
</dbReference>
<protein>
    <submittedName>
        <fullName evidence="1">Uncharacterized protein</fullName>
    </submittedName>
</protein>
<gene>
    <name evidence="1" type="ORF">QUF85_05115</name>
</gene>
<organism evidence="1 2">
    <name type="scientific">Peribacillus frigoritolerans</name>
    <dbReference type="NCBI Taxonomy" id="450367"/>
    <lineage>
        <taxon>Bacteria</taxon>
        <taxon>Bacillati</taxon>
        <taxon>Bacillota</taxon>
        <taxon>Bacilli</taxon>
        <taxon>Bacillales</taxon>
        <taxon>Bacillaceae</taxon>
        <taxon>Peribacillus</taxon>
    </lineage>
</organism>
<accession>A0AAJ1QJT5</accession>
<evidence type="ECO:0000313" key="2">
    <source>
        <dbReference type="Proteomes" id="UP001238973"/>
    </source>
</evidence>
<dbReference type="AlphaFoldDB" id="A0AAJ1QJT5"/>
<dbReference type="Proteomes" id="UP001238973">
    <property type="component" value="Unassembled WGS sequence"/>
</dbReference>
<sequence length="202" mass="23718">MELRERLKPYCDALVKGMEDENWYLALMAALTLPDICTSLEGSRNKDDYIKWFDKYVKGYRIPIYLRENEKVTKLPNGGTVTSYKRSDTKIEVDDEHKFKFFTGVTAYVLRCTFLHNGGGEIGNEDMSKKEKYRDFMLGIKKVKFFVKNSNLSIERRTDDDTIRLNPRHYCQATLEGVQEWIKENKSNQDVLTRAEELIIFE</sequence>
<proteinExistence type="predicted"/>
<evidence type="ECO:0000313" key="1">
    <source>
        <dbReference type="EMBL" id="MDM5282677.1"/>
    </source>
</evidence>
<name>A0AAJ1QJT5_9BACI</name>
<dbReference type="RefSeq" id="WP_289348943.1">
    <property type="nucleotide sequence ID" value="NZ_JAUCFI010000003.1"/>
</dbReference>